<evidence type="ECO:0008006" key="4">
    <source>
        <dbReference type="Google" id="ProtNLM"/>
    </source>
</evidence>
<dbReference type="Proteomes" id="UP000198406">
    <property type="component" value="Unassembled WGS sequence"/>
</dbReference>
<feature type="transmembrane region" description="Helical" evidence="1">
    <location>
        <begin position="216"/>
        <end position="239"/>
    </location>
</feature>
<keyword evidence="3" id="KW-1185">Reference proteome</keyword>
<keyword evidence="1" id="KW-0472">Membrane</keyword>
<feature type="transmembrane region" description="Helical" evidence="1">
    <location>
        <begin position="251"/>
        <end position="274"/>
    </location>
</feature>
<gene>
    <name evidence="2" type="ORF">FisN_22Lh180</name>
</gene>
<reference evidence="2 3" key="1">
    <citation type="journal article" date="2015" name="Plant Cell">
        <title>Oil accumulation by the oleaginous diatom Fistulifera solaris as revealed by the genome and transcriptome.</title>
        <authorList>
            <person name="Tanaka T."/>
            <person name="Maeda Y."/>
            <person name="Veluchamy A."/>
            <person name="Tanaka M."/>
            <person name="Abida H."/>
            <person name="Marechal E."/>
            <person name="Bowler C."/>
            <person name="Muto M."/>
            <person name="Sunaga Y."/>
            <person name="Tanaka M."/>
            <person name="Yoshino T."/>
            <person name="Taniguchi T."/>
            <person name="Fukuda Y."/>
            <person name="Nemoto M."/>
            <person name="Matsumoto M."/>
            <person name="Wong P.S."/>
            <person name="Aburatani S."/>
            <person name="Fujibuchi W."/>
        </authorList>
    </citation>
    <scope>NUCLEOTIDE SEQUENCE [LARGE SCALE GENOMIC DNA]</scope>
    <source>
        <strain evidence="2 3">JPCC DA0580</strain>
    </source>
</reference>
<organism evidence="2 3">
    <name type="scientific">Fistulifera solaris</name>
    <name type="common">Oleaginous diatom</name>
    <dbReference type="NCBI Taxonomy" id="1519565"/>
    <lineage>
        <taxon>Eukaryota</taxon>
        <taxon>Sar</taxon>
        <taxon>Stramenopiles</taxon>
        <taxon>Ochrophyta</taxon>
        <taxon>Bacillariophyta</taxon>
        <taxon>Bacillariophyceae</taxon>
        <taxon>Bacillariophycidae</taxon>
        <taxon>Naviculales</taxon>
        <taxon>Naviculaceae</taxon>
        <taxon>Fistulifera</taxon>
    </lineage>
</organism>
<sequence length="317" mass="35186">MTTTDDPFVFLAPGHSVDRACSIYMRRWSLITRLALIEVIPQIMLTLSLKKTLVLATSQWIVPNMNDIWNSMSTMRIVLLSIEYALCCLSGIIVQAAIIQVVIEYYANKYSSFKASLRLAFDRFGAILCFKLLYVTALLIVSIAVGGSLYYLLLLHNFARVDGLAFVALLIILTASAIVAYVILSLAVGLPIIMVEKRSSIGALKRSFELVSGYRCYIFCSICLMSLLVGIGVVIYRIMVGFMFGFSFFGAVFYALSALVTLPLQTILTNILYFSLRVRKEGLNGETLAGEMEENNRGIGNYNNVSIEEADCEAPYL</sequence>
<accession>A0A1Z5JC04</accession>
<feature type="transmembrane region" description="Helical" evidence="1">
    <location>
        <begin position="165"/>
        <end position="195"/>
    </location>
</feature>
<evidence type="ECO:0000313" key="3">
    <source>
        <dbReference type="Proteomes" id="UP000198406"/>
    </source>
</evidence>
<keyword evidence="1" id="KW-1133">Transmembrane helix</keyword>
<dbReference type="InParanoid" id="A0A1Z5JC04"/>
<evidence type="ECO:0000313" key="2">
    <source>
        <dbReference type="EMBL" id="GAX11489.1"/>
    </source>
</evidence>
<dbReference type="AlphaFoldDB" id="A0A1Z5JC04"/>
<protein>
    <recommendedName>
        <fullName evidence="4">Glycerophosphoryl diester phosphodiesterase membrane domain-containing protein</fullName>
    </recommendedName>
</protein>
<name>A0A1Z5JC04_FISSO</name>
<proteinExistence type="predicted"/>
<dbReference type="EMBL" id="BDSP01000041">
    <property type="protein sequence ID" value="GAX11489.1"/>
    <property type="molecule type" value="Genomic_DNA"/>
</dbReference>
<keyword evidence="1" id="KW-0812">Transmembrane</keyword>
<comment type="caution">
    <text evidence="2">The sequence shown here is derived from an EMBL/GenBank/DDBJ whole genome shotgun (WGS) entry which is preliminary data.</text>
</comment>
<feature type="transmembrane region" description="Helical" evidence="1">
    <location>
        <begin position="128"/>
        <end position="153"/>
    </location>
</feature>
<evidence type="ECO:0000256" key="1">
    <source>
        <dbReference type="SAM" id="Phobius"/>
    </source>
</evidence>
<dbReference type="OrthoDB" id="56862at2759"/>
<feature type="transmembrane region" description="Helical" evidence="1">
    <location>
        <begin position="82"/>
        <end position="107"/>
    </location>
</feature>